<proteinExistence type="predicted"/>
<gene>
    <name evidence="6" type="ORF">AX660_00625</name>
</gene>
<accession>A0A136A6Z0</accession>
<feature type="transmembrane region" description="Helical" evidence="4">
    <location>
        <begin position="105"/>
        <end position="127"/>
    </location>
</feature>
<evidence type="ECO:0000256" key="3">
    <source>
        <dbReference type="ARBA" id="ARBA00047594"/>
    </source>
</evidence>
<dbReference type="SMART" id="SM00014">
    <property type="entry name" value="acidPPc"/>
    <property type="match status" value="1"/>
</dbReference>
<organism evidence="6 7">
    <name type="scientific">Paraglaciecola hydrolytica</name>
    <dbReference type="NCBI Taxonomy" id="1799789"/>
    <lineage>
        <taxon>Bacteria</taxon>
        <taxon>Pseudomonadati</taxon>
        <taxon>Pseudomonadota</taxon>
        <taxon>Gammaproteobacteria</taxon>
        <taxon>Alteromonadales</taxon>
        <taxon>Alteromonadaceae</taxon>
        <taxon>Paraglaciecola</taxon>
    </lineage>
</organism>
<dbReference type="Proteomes" id="UP000070299">
    <property type="component" value="Unassembled WGS sequence"/>
</dbReference>
<evidence type="ECO:0000313" key="7">
    <source>
        <dbReference type="Proteomes" id="UP000070299"/>
    </source>
</evidence>
<feature type="domain" description="Phosphatidic acid phosphatase type 2/haloperoxidase" evidence="5">
    <location>
        <begin position="108"/>
        <end position="219"/>
    </location>
</feature>
<evidence type="ECO:0000256" key="2">
    <source>
        <dbReference type="ARBA" id="ARBA00032707"/>
    </source>
</evidence>
<name>A0A136A6Z0_9ALTE</name>
<comment type="caution">
    <text evidence="6">The sequence shown here is derived from an EMBL/GenBank/DDBJ whole genome shotgun (WGS) entry which is preliminary data.</text>
</comment>
<comment type="catalytic activity">
    <reaction evidence="3">
        <text>di-trans,octa-cis-undecaprenyl diphosphate + H2O = di-trans,octa-cis-undecaprenyl phosphate + phosphate + H(+)</text>
        <dbReference type="Rhea" id="RHEA:28094"/>
        <dbReference type="ChEBI" id="CHEBI:15377"/>
        <dbReference type="ChEBI" id="CHEBI:15378"/>
        <dbReference type="ChEBI" id="CHEBI:43474"/>
        <dbReference type="ChEBI" id="CHEBI:58405"/>
        <dbReference type="ChEBI" id="CHEBI:60392"/>
        <dbReference type="EC" id="3.6.1.27"/>
    </reaction>
</comment>
<dbReference type="Gene3D" id="1.20.144.10">
    <property type="entry name" value="Phosphatidic acid phosphatase type 2/haloperoxidase"/>
    <property type="match status" value="2"/>
</dbReference>
<keyword evidence="4" id="KW-0812">Transmembrane</keyword>
<feature type="transmembrane region" description="Helical" evidence="4">
    <location>
        <begin position="77"/>
        <end position="98"/>
    </location>
</feature>
<dbReference type="PANTHER" id="PTHR14969">
    <property type="entry name" value="SPHINGOSINE-1-PHOSPHATE PHOSPHOHYDROLASE"/>
    <property type="match status" value="1"/>
</dbReference>
<dbReference type="STRING" id="1799789.AX660_00625"/>
<dbReference type="RefSeq" id="WP_068370954.1">
    <property type="nucleotide sequence ID" value="NZ_LSNE01000001.1"/>
</dbReference>
<evidence type="ECO:0000313" key="6">
    <source>
        <dbReference type="EMBL" id="KXI30999.1"/>
    </source>
</evidence>
<evidence type="ECO:0000259" key="5">
    <source>
        <dbReference type="SMART" id="SM00014"/>
    </source>
</evidence>
<reference evidence="7" key="1">
    <citation type="submission" date="2016-02" db="EMBL/GenBank/DDBJ databases">
        <authorList>
            <person name="Schultz-Johansen M."/>
            <person name="Glaring M.A."/>
            <person name="Bech P.K."/>
            <person name="Stougaard P."/>
        </authorList>
    </citation>
    <scope>NUCLEOTIDE SEQUENCE [LARGE SCALE GENOMIC DNA]</scope>
    <source>
        <strain evidence="7">S66</strain>
    </source>
</reference>
<feature type="transmembrane region" description="Helical" evidence="4">
    <location>
        <begin position="178"/>
        <end position="198"/>
    </location>
</feature>
<dbReference type="AlphaFoldDB" id="A0A136A6Z0"/>
<dbReference type="PANTHER" id="PTHR14969:SF13">
    <property type="entry name" value="AT30094P"/>
    <property type="match status" value="1"/>
</dbReference>
<keyword evidence="4" id="KW-0472">Membrane</keyword>
<dbReference type="EC" id="3.6.1.27" evidence="1"/>
<protein>
    <recommendedName>
        <fullName evidence="1">undecaprenyl-diphosphate phosphatase</fullName>
        <ecNumber evidence="1">3.6.1.27</ecNumber>
    </recommendedName>
    <alternativeName>
        <fullName evidence="2">Undecaprenyl pyrophosphate phosphatase</fullName>
    </alternativeName>
</protein>
<feature type="transmembrane region" description="Helical" evidence="4">
    <location>
        <begin position="12"/>
        <end position="33"/>
    </location>
</feature>
<feature type="transmembrane region" description="Helical" evidence="4">
    <location>
        <begin position="147"/>
        <end position="166"/>
    </location>
</feature>
<dbReference type="InterPro" id="IPR036938">
    <property type="entry name" value="PAP2/HPO_sf"/>
</dbReference>
<dbReference type="GO" id="GO:0050380">
    <property type="term" value="F:undecaprenyl-diphosphatase activity"/>
    <property type="evidence" value="ECO:0007669"/>
    <property type="project" value="UniProtKB-EC"/>
</dbReference>
<feature type="transmembrane region" description="Helical" evidence="4">
    <location>
        <begin position="204"/>
        <end position="222"/>
    </location>
</feature>
<dbReference type="Pfam" id="PF01569">
    <property type="entry name" value="PAP2"/>
    <property type="match status" value="1"/>
</dbReference>
<dbReference type="OrthoDB" id="9780918at2"/>
<keyword evidence="7" id="KW-1185">Reference proteome</keyword>
<dbReference type="CDD" id="cd03392">
    <property type="entry name" value="PAP2_like_2"/>
    <property type="match status" value="1"/>
</dbReference>
<dbReference type="InterPro" id="IPR000326">
    <property type="entry name" value="PAP2/HPO"/>
</dbReference>
<dbReference type="EMBL" id="LSNE01000001">
    <property type="protein sequence ID" value="KXI30999.1"/>
    <property type="molecule type" value="Genomic_DNA"/>
</dbReference>
<evidence type="ECO:0000256" key="4">
    <source>
        <dbReference type="SAM" id="Phobius"/>
    </source>
</evidence>
<dbReference type="SUPFAM" id="SSF48317">
    <property type="entry name" value="Acid phosphatase/Vanadium-dependent haloperoxidase"/>
    <property type="match status" value="1"/>
</dbReference>
<keyword evidence="4" id="KW-1133">Transmembrane helix</keyword>
<sequence length="234" mass="26365">MQIKPNNPALTSLVKFSTILWLSLFCVLAWLFIELALLVNSGSPLSWDRSIMLAMRNPLDLGDPIGPAWFEELMRDVTALGGTGILSLLTLLTCAYLFMQKNSTLAWFVLITIGTGMLCSFALKYGFSRPRPELVAHGSYVYTSSFPSGHSMMSAVVYFILTGVLLQTQTRRRIKIFMLSCTAMVVVLIGLSRVYLGVHWPTDVLAGWSAGCFWALCSYRFLRYWQKRQSRKTH</sequence>
<evidence type="ECO:0000256" key="1">
    <source>
        <dbReference type="ARBA" id="ARBA00012374"/>
    </source>
</evidence>